<name>A0A402DNI6_9CELL</name>
<evidence type="ECO:0008006" key="5">
    <source>
        <dbReference type="Google" id="ProtNLM"/>
    </source>
</evidence>
<keyword evidence="4" id="KW-1185">Reference proteome</keyword>
<gene>
    <name evidence="3" type="ORF">CBZ_07400</name>
</gene>
<sequence>MSNLARIARAVGQVGLGAALLTAGTTHLTTAREEFQAQVPSWFPADPDVVVLVSGVAEIALGAALVGTWKQPARAWVGAAAAAFFVAIFPGNIAQYVEGKDGFGLDTDTKRAVRLVFQPGLVAWALAATDAPRTLVRGRGRGDGPSGDDRPTPA</sequence>
<feature type="transmembrane region" description="Helical" evidence="2">
    <location>
        <begin position="49"/>
        <end position="69"/>
    </location>
</feature>
<keyword evidence="2" id="KW-0812">Transmembrane</keyword>
<proteinExistence type="predicted"/>
<keyword evidence="2" id="KW-0472">Membrane</keyword>
<evidence type="ECO:0000313" key="4">
    <source>
        <dbReference type="Proteomes" id="UP000289954"/>
    </source>
</evidence>
<accession>A0A402DNI6</accession>
<dbReference type="RefSeq" id="WP_130780273.1">
    <property type="nucleotide sequence ID" value="NZ_BIMR01000038.1"/>
</dbReference>
<reference evidence="3 4" key="1">
    <citation type="submission" date="2019-01" db="EMBL/GenBank/DDBJ databases">
        <title>Draft genome sequence of Cellulomonas takizawaensis strain TKZ-21.</title>
        <authorList>
            <person name="Yamamura H."/>
            <person name="Hayashi T."/>
            <person name="Hamada M."/>
            <person name="Serisawa Y."/>
            <person name="Matsuyama K."/>
            <person name="Nakagawa Y."/>
            <person name="Otoguro M."/>
            <person name="Yanagida F."/>
            <person name="Hayakawa M."/>
        </authorList>
    </citation>
    <scope>NUCLEOTIDE SEQUENCE [LARGE SCALE GENOMIC DNA]</scope>
    <source>
        <strain evidence="3 4">NBRC12680</strain>
    </source>
</reference>
<dbReference type="PANTHER" id="PTHR36974:SF1">
    <property type="entry name" value="DOXX FAMILY MEMBRANE PROTEIN"/>
    <property type="match status" value="1"/>
</dbReference>
<evidence type="ECO:0000256" key="2">
    <source>
        <dbReference type="SAM" id="Phobius"/>
    </source>
</evidence>
<dbReference type="OrthoDB" id="9788974at2"/>
<dbReference type="EMBL" id="BIMR01000038">
    <property type="protein sequence ID" value="GCE75684.1"/>
    <property type="molecule type" value="Genomic_DNA"/>
</dbReference>
<feature type="region of interest" description="Disordered" evidence="1">
    <location>
        <begin position="135"/>
        <end position="154"/>
    </location>
</feature>
<organism evidence="3 4">
    <name type="scientific">Cellulomonas biazotea</name>
    <dbReference type="NCBI Taxonomy" id="1709"/>
    <lineage>
        <taxon>Bacteria</taxon>
        <taxon>Bacillati</taxon>
        <taxon>Actinomycetota</taxon>
        <taxon>Actinomycetes</taxon>
        <taxon>Micrococcales</taxon>
        <taxon>Cellulomonadaceae</taxon>
        <taxon>Cellulomonas</taxon>
    </lineage>
</organism>
<evidence type="ECO:0000256" key="1">
    <source>
        <dbReference type="SAM" id="MobiDB-lite"/>
    </source>
</evidence>
<dbReference type="AlphaFoldDB" id="A0A402DNI6"/>
<dbReference type="Proteomes" id="UP000289954">
    <property type="component" value="Unassembled WGS sequence"/>
</dbReference>
<comment type="caution">
    <text evidence="3">The sequence shown here is derived from an EMBL/GenBank/DDBJ whole genome shotgun (WGS) entry which is preliminary data.</text>
</comment>
<keyword evidence="2" id="KW-1133">Transmembrane helix</keyword>
<dbReference type="PANTHER" id="PTHR36974">
    <property type="entry name" value="MEMBRANE PROTEIN-RELATED"/>
    <property type="match status" value="1"/>
</dbReference>
<protein>
    <recommendedName>
        <fullName evidence="5">DoxX family membrane protein</fullName>
    </recommendedName>
</protein>
<feature type="transmembrane region" description="Helical" evidence="2">
    <location>
        <begin position="76"/>
        <end position="97"/>
    </location>
</feature>
<evidence type="ECO:0000313" key="3">
    <source>
        <dbReference type="EMBL" id="GCE75684.1"/>
    </source>
</evidence>